<evidence type="ECO:0000259" key="3">
    <source>
        <dbReference type="Pfam" id="PF25893"/>
    </source>
</evidence>
<dbReference type="PANTHER" id="PTHR30469:SF15">
    <property type="entry name" value="HLYD FAMILY OF SECRETION PROTEINS"/>
    <property type="match status" value="1"/>
</dbReference>
<dbReference type="Gene3D" id="2.40.420.20">
    <property type="match status" value="1"/>
</dbReference>
<dbReference type="SUPFAM" id="SSF111369">
    <property type="entry name" value="HlyD-like secretion proteins"/>
    <property type="match status" value="1"/>
</dbReference>
<dbReference type="PROSITE" id="PS51257">
    <property type="entry name" value="PROKAR_LIPOPROTEIN"/>
    <property type="match status" value="1"/>
</dbReference>
<dbReference type="InterPro" id="IPR058792">
    <property type="entry name" value="Beta-barrel_RND_2"/>
</dbReference>
<dbReference type="RefSeq" id="WP_115866720.1">
    <property type="nucleotide sequence ID" value="NZ_QREG01000002.1"/>
</dbReference>
<dbReference type="Proteomes" id="UP000256779">
    <property type="component" value="Unassembled WGS sequence"/>
</dbReference>
<dbReference type="PANTHER" id="PTHR30469">
    <property type="entry name" value="MULTIDRUG RESISTANCE PROTEIN MDTA"/>
    <property type="match status" value="1"/>
</dbReference>
<dbReference type="Pfam" id="PF25893">
    <property type="entry name" value="HH_CzcB"/>
    <property type="match status" value="1"/>
</dbReference>
<dbReference type="OrthoDB" id="9806939at2"/>
<evidence type="ECO:0000313" key="6">
    <source>
        <dbReference type="EMBL" id="REE02190.1"/>
    </source>
</evidence>
<dbReference type="AlphaFoldDB" id="A0A3D9L8M3"/>
<reference evidence="6 7" key="1">
    <citation type="submission" date="2018-07" db="EMBL/GenBank/DDBJ databases">
        <title>Genomic Encyclopedia of Type Strains, Phase IV (KMG-IV): sequencing the most valuable type-strain genomes for metagenomic binning, comparative biology and taxonomic classification.</title>
        <authorList>
            <person name="Goeker M."/>
        </authorList>
    </citation>
    <scope>NUCLEOTIDE SEQUENCE [LARGE SCALE GENOMIC DNA]</scope>
    <source>
        <strain evidence="6 7">DSM 4134</strain>
    </source>
</reference>
<dbReference type="EMBL" id="QREG01000002">
    <property type="protein sequence ID" value="REE02190.1"/>
    <property type="molecule type" value="Genomic_DNA"/>
</dbReference>
<dbReference type="GO" id="GO:1990281">
    <property type="term" value="C:efflux pump complex"/>
    <property type="evidence" value="ECO:0007669"/>
    <property type="project" value="TreeGrafter"/>
</dbReference>
<evidence type="ECO:0000259" key="5">
    <source>
        <dbReference type="Pfam" id="PF25989"/>
    </source>
</evidence>
<protein>
    <submittedName>
        <fullName evidence="6">RND family efflux transporter MFP subunit</fullName>
    </submittedName>
</protein>
<dbReference type="Pfam" id="PF25954">
    <property type="entry name" value="Beta-barrel_RND_2"/>
    <property type="match status" value="1"/>
</dbReference>
<dbReference type="InterPro" id="IPR006143">
    <property type="entry name" value="RND_pump_MFP"/>
</dbReference>
<feature type="domain" description="CusB-like beta-barrel" evidence="4">
    <location>
        <begin position="229"/>
        <end position="301"/>
    </location>
</feature>
<evidence type="ECO:0000313" key="7">
    <source>
        <dbReference type="Proteomes" id="UP000256779"/>
    </source>
</evidence>
<dbReference type="Gene3D" id="2.40.30.170">
    <property type="match status" value="1"/>
</dbReference>
<sequence length="383" mass="42011">MKKIINTTLIVAVAAGIYGCSSTSGMEDKKNQLAEYKKQLVELKANIAALEKEIAAEDPTALADKNTKILVATAPVTRSEFSHEIEIRGSVASKKNVMISAETMGRIQSISVKEGQHVKAGQLLIKLNADILENNVAEVKTQLELATAVYERQANLWKQNIGTEIQYLQAKNNKESLERRLSTLKSQLDQAYVRAPFSGVVDDIPVKVGEMAQPGLPLVRVVNPREMYISADVPEIYLGKFAVGDPVSVFLPVQDKTLESKVTALGQVVNEQNRTFKIEVSLPTGVNDFRPNQVAVLRLTDYKNEEAITLPTKIIQSDTEGKFVFVASKKEGKQVAKKVYVKPGKSFENKTEILSGLSGNEKVITNGYRDVSEGVELSFAKAS</sequence>
<name>A0A3D9L8M3_MARFU</name>
<evidence type="ECO:0000256" key="2">
    <source>
        <dbReference type="SAM" id="Coils"/>
    </source>
</evidence>
<gene>
    <name evidence="6" type="ORF">C7460_102214</name>
</gene>
<accession>A0A3D9L8M3</accession>
<proteinExistence type="inferred from homology"/>
<dbReference type="Gene3D" id="2.40.50.100">
    <property type="match status" value="1"/>
</dbReference>
<evidence type="ECO:0000259" key="4">
    <source>
        <dbReference type="Pfam" id="PF25954"/>
    </source>
</evidence>
<feature type="domain" description="YknX-like C-terminal permuted SH3-like" evidence="5">
    <location>
        <begin position="307"/>
        <end position="376"/>
    </location>
</feature>
<comment type="caution">
    <text evidence="6">The sequence shown here is derived from an EMBL/GenBank/DDBJ whole genome shotgun (WGS) entry which is preliminary data.</text>
</comment>
<keyword evidence="7" id="KW-1185">Reference proteome</keyword>
<feature type="coiled-coil region" evidence="2">
    <location>
        <begin position="129"/>
        <end position="194"/>
    </location>
</feature>
<dbReference type="GO" id="GO:0015562">
    <property type="term" value="F:efflux transmembrane transporter activity"/>
    <property type="evidence" value="ECO:0007669"/>
    <property type="project" value="TreeGrafter"/>
</dbReference>
<organism evidence="6 7">
    <name type="scientific">Marinoscillum furvescens DSM 4134</name>
    <dbReference type="NCBI Taxonomy" id="1122208"/>
    <lineage>
        <taxon>Bacteria</taxon>
        <taxon>Pseudomonadati</taxon>
        <taxon>Bacteroidota</taxon>
        <taxon>Cytophagia</taxon>
        <taxon>Cytophagales</taxon>
        <taxon>Reichenbachiellaceae</taxon>
        <taxon>Marinoscillum</taxon>
    </lineage>
</organism>
<feature type="domain" description="CzcB-like alpha-helical hairpin" evidence="3">
    <location>
        <begin position="137"/>
        <end position="188"/>
    </location>
</feature>
<dbReference type="InterPro" id="IPR058648">
    <property type="entry name" value="HH_CzcB-like"/>
</dbReference>
<comment type="similarity">
    <text evidence="1">Belongs to the membrane fusion protein (MFP) (TC 8.A.1) family.</text>
</comment>
<evidence type="ECO:0000256" key="1">
    <source>
        <dbReference type="ARBA" id="ARBA00009477"/>
    </source>
</evidence>
<feature type="coiled-coil region" evidence="2">
    <location>
        <begin position="26"/>
        <end position="53"/>
    </location>
</feature>
<dbReference type="Gene3D" id="1.10.287.470">
    <property type="entry name" value="Helix hairpin bin"/>
    <property type="match status" value="1"/>
</dbReference>
<keyword evidence="2" id="KW-0175">Coiled coil</keyword>
<dbReference type="NCBIfam" id="TIGR01730">
    <property type="entry name" value="RND_mfp"/>
    <property type="match status" value="1"/>
</dbReference>
<dbReference type="Pfam" id="PF25989">
    <property type="entry name" value="YknX_C"/>
    <property type="match status" value="1"/>
</dbReference>
<dbReference type="InterPro" id="IPR058637">
    <property type="entry name" value="YknX-like_C"/>
</dbReference>